<evidence type="ECO:0000313" key="8">
    <source>
        <dbReference type="EMBL" id="MCC2616266.1"/>
    </source>
</evidence>
<dbReference type="EMBL" id="JAJEWP010000001">
    <property type="protein sequence ID" value="MCC2616266.1"/>
    <property type="molecule type" value="Genomic_DNA"/>
</dbReference>
<proteinExistence type="inferred from homology"/>
<dbReference type="PANTHER" id="PTHR34584">
    <property type="entry name" value="NA(+)/H(+) ANTIPORTER SUBUNIT E1"/>
    <property type="match status" value="1"/>
</dbReference>
<sequence length="160" mass="17702">MKHLLNLGIILAILWLVMSGHFTPLLMSLGLLSVVICLFIAHRMDVVDGHSHPVHMSFKLIRFWLWLGWQIILANIDVAARILGFKPIKPQLIAVPLSDEGELHHTIYANSITLTPGSASVHMLDDHLIVHTISAEGADELLQGDMAKRIPTDRQGANNA</sequence>
<dbReference type="RefSeq" id="WP_229159148.1">
    <property type="nucleotide sequence ID" value="NZ_JAJEWP010000001.1"/>
</dbReference>
<accession>A0ABS8G844</accession>
<organism evidence="8 9">
    <name type="scientific">Fluctibacter halophilus</name>
    <dbReference type="NCBI Taxonomy" id="226011"/>
    <lineage>
        <taxon>Bacteria</taxon>
        <taxon>Pseudomonadati</taxon>
        <taxon>Pseudomonadota</taxon>
        <taxon>Gammaproteobacteria</taxon>
        <taxon>Alteromonadales</taxon>
        <taxon>Alteromonadaceae</taxon>
        <taxon>Fluctibacter</taxon>
    </lineage>
</organism>
<name>A0ABS8G844_9ALTE</name>
<evidence type="ECO:0000256" key="4">
    <source>
        <dbReference type="ARBA" id="ARBA00022692"/>
    </source>
</evidence>
<keyword evidence="9" id="KW-1185">Reference proteome</keyword>
<feature type="transmembrane region" description="Helical" evidence="7">
    <location>
        <begin position="12"/>
        <end position="41"/>
    </location>
</feature>
<evidence type="ECO:0000256" key="5">
    <source>
        <dbReference type="ARBA" id="ARBA00022989"/>
    </source>
</evidence>
<gene>
    <name evidence="8" type="ORF">LJ739_08440</name>
</gene>
<evidence type="ECO:0000256" key="2">
    <source>
        <dbReference type="ARBA" id="ARBA00006228"/>
    </source>
</evidence>
<reference evidence="8 9" key="1">
    <citation type="submission" date="2021-10" db="EMBL/GenBank/DDBJ databases">
        <title>Draft genome of Aestuariibacter halophilus JC2043.</title>
        <authorList>
            <person name="Emsley S.A."/>
            <person name="Pfannmuller K.M."/>
            <person name="Ushijima B."/>
            <person name="Saw J.H."/>
            <person name="Videau P."/>
        </authorList>
    </citation>
    <scope>NUCLEOTIDE SEQUENCE [LARGE SCALE GENOMIC DNA]</scope>
    <source>
        <strain evidence="8 9">JC2043</strain>
    </source>
</reference>
<keyword evidence="3" id="KW-1003">Cell membrane</keyword>
<dbReference type="PANTHER" id="PTHR34584:SF1">
    <property type="entry name" value="NA(+)_H(+) ANTIPORTER SUBUNIT E1"/>
    <property type="match status" value="1"/>
</dbReference>
<evidence type="ECO:0000256" key="6">
    <source>
        <dbReference type="ARBA" id="ARBA00023136"/>
    </source>
</evidence>
<keyword evidence="4 7" id="KW-0812">Transmembrane</keyword>
<evidence type="ECO:0000256" key="7">
    <source>
        <dbReference type="SAM" id="Phobius"/>
    </source>
</evidence>
<comment type="similarity">
    <text evidence="2">Belongs to the CPA3 antiporters (TC 2.A.63) subunit E family.</text>
</comment>
<comment type="caution">
    <text evidence="8">The sequence shown here is derived from an EMBL/GenBank/DDBJ whole genome shotgun (WGS) entry which is preliminary data.</text>
</comment>
<dbReference type="Pfam" id="PF01899">
    <property type="entry name" value="MNHE"/>
    <property type="match status" value="1"/>
</dbReference>
<keyword evidence="6 7" id="KW-0472">Membrane</keyword>
<comment type="subcellular location">
    <subcellularLocation>
        <location evidence="1">Cell membrane</location>
        <topology evidence="1">Multi-pass membrane protein</topology>
    </subcellularLocation>
</comment>
<evidence type="ECO:0000256" key="3">
    <source>
        <dbReference type="ARBA" id="ARBA00022475"/>
    </source>
</evidence>
<dbReference type="InterPro" id="IPR002758">
    <property type="entry name" value="Cation_antiport_E"/>
</dbReference>
<protein>
    <submittedName>
        <fullName evidence="8">Na+/H+ antiporter subunit E</fullName>
    </submittedName>
</protein>
<evidence type="ECO:0000256" key="1">
    <source>
        <dbReference type="ARBA" id="ARBA00004651"/>
    </source>
</evidence>
<keyword evidence="5 7" id="KW-1133">Transmembrane helix</keyword>
<dbReference type="Proteomes" id="UP001520878">
    <property type="component" value="Unassembled WGS sequence"/>
</dbReference>
<feature type="transmembrane region" description="Helical" evidence="7">
    <location>
        <begin position="61"/>
        <end position="83"/>
    </location>
</feature>
<evidence type="ECO:0000313" key="9">
    <source>
        <dbReference type="Proteomes" id="UP001520878"/>
    </source>
</evidence>